<evidence type="ECO:0000256" key="7">
    <source>
        <dbReference type="ARBA" id="ARBA00023136"/>
    </source>
</evidence>
<evidence type="ECO:0000313" key="9">
    <source>
        <dbReference type="EMBL" id="KAB2932988.1"/>
    </source>
</evidence>
<comment type="subcellular location">
    <subcellularLocation>
        <location evidence="1">Cell membrane</location>
        <topology evidence="1">Multi-pass membrane protein</topology>
    </subcellularLocation>
</comment>
<dbReference type="Gene3D" id="3.30.70.1320">
    <property type="entry name" value="Multidrug efflux transporter AcrB pore domain like"/>
    <property type="match status" value="1"/>
</dbReference>
<dbReference type="InterPro" id="IPR004763">
    <property type="entry name" value="CusA-like"/>
</dbReference>
<evidence type="ECO:0000256" key="3">
    <source>
        <dbReference type="ARBA" id="ARBA00022448"/>
    </source>
</evidence>
<dbReference type="EMBL" id="WBUI01000007">
    <property type="protein sequence ID" value="KAB2932988.1"/>
    <property type="molecule type" value="Genomic_DNA"/>
</dbReference>
<keyword evidence="3" id="KW-0813">Transport</keyword>
<feature type="transmembrane region" description="Helical" evidence="8">
    <location>
        <begin position="579"/>
        <end position="597"/>
    </location>
</feature>
<dbReference type="NCBIfam" id="TIGR00914">
    <property type="entry name" value="2A0601"/>
    <property type="match status" value="1"/>
</dbReference>
<reference evidence="9 10" key="1">
    <citation type="submission" date="2019-10" db="EMBL/GenBank/DDBJ databases">
        <title>Extracellular Electron Transfer in a Candidatus Methanoperedens spp. Enrichment Culture.</title>
        <authorList>
            <person name="Berger S."/>
            <person name="Rangel Shaw D."/>
            <person name="Berben T."/>
            <person name="In 'T Zandt M."/>
            <person name="Frank J."/>
            <person name="Reimann J."/>
            <person name="Jetten M.S.M."/>
            <person name="Welte C.U."/>
        </authorList>
    </citation>
    <scope>NUCLEOTIDE SEQUENCE [LARGE SCALE GENOMIC DNA]</scope>
    <source>
        <strain evidence="9">SB12</strain>
    </source>
</reference>
<dbReference type="PANTHER" id="PTHR32063:SF19">
    <property type="entry name" value="CATION EFFLUX SYSTEM PROTEIN CUSA"/>
    <property type="match status" value="1"/>
</dbReference>
<dbReference type="InterPro" id="IPR001036">
    <property type="entry name" value="Acrflvin-R"/>
</dbReference>
<protein>
    <submittedName>
        <fullName evidence="9">Efflux RND transporter permease subunit</fullName>
    </submittedName>
</protein>
<evidence type="ECO:0000256" key="4">
    <source>
        <dbReference type="ARBA" id="ARBA00022475"/>
    </source>
</evidence>
<proteinExistence type="inferred from homology"/>
<accession>A0A833H2M3</accession>
<dbReference type="SUPFAM" id="SSF82866">
    <property type="entry name" value="Multidrug efflux transporter AcrB transmembrane domain"/>
    <property type="match status" value="2"/>
</dbReference>
<gene>
    <name evidence="9" type="ORF">F9K24_08970</name>
</gene>
<feature type="transmembrane region" description="Helical" evidence="8">
    <location>
        <begin position="375"/>
        <end position="392"/>
    </location>
</feature>
<keyword evidence="6 8" id="KW-1133">Transmembrane helix</keyword>
<feature type="transmembrane region" description="Helical" evidence="8">
    <location>
        <begin position="399"/>
        <end position="418"/>
    </location>
</feature>
<dbReference type="Pfam" id="PF00873">
    <property type="entry name" value="ACR_tran"/>
    <property type="match status" value="2"/>
</dbReference>
<feature type="transmembrane region" description="Helical" evidence="8">
    <location>
        <begin position="1043"/>
        <end position="1060"/>
    </location>
</feature>
<dbReference type="AlphaFoldDB" id="A0A833H2M3"/>
<feature type="transmembrane region" description="Helical" evidence="8">
    <location>
        <begin position="986"/>
        <end position="1010"/>
    </location>
</feature>
<dbReference type="InterPro" id="IPR027463">
    <property type="entry name" value="AcrB_DN_DC_subdom"/>
</dbReference>
<feature type="transmembrane region" description="Helical" evidence="8">
    <location>
        <begin position="500"/>
        <end position="520"/>
    </location>
</feature>
<evidence type="ECO:0000256" key="6">
    <source>
        <dbReference type="ARBA" id="ARBA00022989"/>
    </source>
</evidence>
<feature type="transmembrane region" description="Helical" evidence="8">
    <location>
        <begin position="1072"/>
        <end position="1095"/>
    </location>
</feature>
<evidence type="ECO:0000256" key="8">
    <source>
        <dbReference type="SAM" id="Phobius"/>
    </source>
</evidence>
<dbReference type="GO" id="GO:0008324">
    <property type="term" value="F:monoatomic cation transmembrane transporter activity"/>
    <property type="evidence" value="ECO:0007669"/>
    <property type="project" value="InterPro"/>
</dbReference>
<dbReference type="GO" id="GO:0042910">
    <property type="term" value="F:xenobiotic transmembrane transporter activity"/>
    <property type="evidence" value="ECO:0007669"/>
    <property type="project" value="TreeGrafter"/>
</dbReference>
<dbReference type="Gene3D" id="3.30.70.1430">
    <property type="entry name" value="Multidrug efflux transporter AcrB pore domain"/>
    <property type="match status" value="2"/>
</dbReference>
<feature type="transmembrane region" description="Helical" evidence="8">
    <location>
        <begin position="960"/>
        <end position="980"/>
    </location>
</feature>
<dbReference type="SUPFAM" id="SSF82693">
    <property type="entry name" value="Multidrug efflux transporter AcrB pore domain, PN1, PN2, PC1 and PC2 subdomains"/>
    <property type="match status" value="2"/>
</dbReference>
<evidence type="ECO:0000256" key="1">
    <source>
        <dbReference type="ARBA" id="ARBA00004651"/>
    </source>
</evidence>
<name>A0A833H2M3_9LEPT</name>
<keyword evidence="4" id="KW-1003">Cell membrane</keyword>
<comment type="caution">
    <text evidence="9">The sequence shown here is derived from an EMBL/GenBank/DDBJ whole genome shotgun (WGS) entry which is preliminary data.</text>
</comment>
<feature type="transmembrane region" description="Helical" evidence="8">
    <location>
        <begin position="936"/>
        <end position="953"/>
    </location>
</feature>
<dbReference type="GO" id="GO:0005886">
    <property type="term" value="C:plasma membrane"/>
    <property type="evidence" value="ECO:0007669"/>
    <property type="project" value="UniProtKB-SubCell"/>
</dbReference>
<sequence length="1143" mass="128772">MQTQEQKESWIQRVIDFSAHNSLLVVILAAIISAGAYVAMKNIPMDALPDLSDTQVILYSKWDRSPDIIEDQVTYPIIRSLLGAPGVKSIRGFSDFGYSYVYVIFEDGTDIYWARSRVLEYLSKILPTLPQGVQTEIGPDATAVGWIYQYAITDESGNHDLAELRSYQDWNLRYQLQSLQGVAEIASIGGFVKQYQVHINPASLLAYDLKLPEVADAIRRSNDESGGRLLEMSGREYMIRGRGYIKNLEDIENIAVGSDPKTGTAILLKQLGRIEIGPDMRRGAADLDGIGDAPGGIVVMRQGENALNVIERVKKRIAEIEPYLPEGMKIVTTYDRSELIKKSIDTLRHTLVEEILIVSLVILLFLWHWPSASVAIITIPVSVFLAFLPMYFMGITSNLMSLAGIAISIGVLVDGAIVEVENAYKKIEHWLDDQGIREGVVDHATASRPGFRESFFAVRLSAMKEVGPSVFFSLLVIAVSFLPIFTLVDQEGRLFKPLAYSKNLAMAIASILAITLDPAIRMLYARITPFEFKPAWLARICTILFVGRYYREEEHPVSKVLFRLYEPACRYVLERPKKALAAAGILMATTVPMYISLGSEFMPPLNEGTILYMPTTLPGISVEEAKKALQLQDKLLKEFPEVERVYGKAGRADTSLDPAPFSMVETVVVLKPKEEWSKKERWFSFLPDFTHFLFRWIWNDRITYEELVKKMNEKMQIPGWTNAFTMPIRGRIDMLSTGIRTPIGIKVQGADLKEIEIIGRQIEKSLENVPGTRSVFAERVTGGYYLDFDLRREDLARYGLTVDDAQQILQLALGGETLTVTVEGRERYPVHLRYQPAFRQDLAALRRILVPTPSGAHIPMSQIADIHAVQGPSMIRDENGLLTGYVYVDIEGRDIGGYVKEAKQVVLDQVNVPNGYTLSWSGQYENMQRVEERLKIVLPLTLFLVVLLIHFNTKSWPKTGIVLLAVPFSLVGAIWFLWLLDYNVSIAVWVGMIALMGLDAETGTFMLLFLDLSYNDAKKKGMLRNEADLREAILHGAVKRVRPKIMTVASAFLGLIPILWSDGTGSDLMKRIAAPMVGGLITSFVLELLIYPVLYEMWRLREWKKPSFQFQKQNLTETFEATAVEAKLYGKRVSRKKRKDNEE</sequence>
<keyword evidence="5 8" id="KW-0812">Transmembrane</keyword>
<dbReference type="Gene3D" id="3.30.70.1440">
    <property type="entry name" value="Multidrug efflux transporter AcrB pore domain"/>
    <property type="match status" value="1"/>
</dbReference>
<dbReference type="Proteomes" id="UP000460298">
    <property type="component" value="Unassembled WGS sequence"/>
</dbReference>
<evidence type="ECO:0000256" key="2">
    <source>
        <dbReference type="ARBA" id="ARBA00010942"/>
    </source>
</evidence>
<evidence type="ECO:0000256" key="5">
    <source>
        <dbReference type="ARBA" id="ARBA00022692"/>
    </source>
</evidence>
<keyword evidence="7 8" id="KW-0472">Membrane</keyword>
<dbReference type="PRINTS" id="PR00702">
    <property type="entry name" value="ACRIFLAVINRP"/>
</dbReference>
<evidence type="ECO:0000313" key="10">
    <source>
        <dbReference type="Proteomes" id="UP000460298"/>
    </source>
</evidence>
<dbReference type="Gene3D" id="3.30.2090.10">
    <property type="entry name" value="Multidrug efflux transporter AcrB TolC docking domain, DN and DC subdomains"/>
    <property type="match status" value="2"/>
</dbReference>
<feature type="transmembrane region" description="Helical" evidence="8">
    <location>
        <begin position="351"/>
        <end position="369"/>
    </location>
</feature>
<feature type="transmembrane region" description="Helical" evidence="8">
    <location>
        <begin position="20"/>
        <end position="40"/>
    </location>
</feature>
<dbReference type="PANTHER" id="PTHR32063">
    <property type="match status" value="1"/>
</dbReference>
<dbReference type="Gene3D" id="1.20.1640.10">
    <property type="entry name" value="Multidrug efflux transporter AcrB transmembrane domain"/>
    <property type="match status" value="2"/>
</dbReference>
<dbReference type="SUPFAM" id="SSF82714">
    <property type="entry name" value="Multidrug efflux transporter AcrB TolC docking domain, DN and DC subdomains"/>
    <property type="match status" value="2"/>
</dbReference>
<feature type="transmembrane region" description="Helical" evidence="8">
    <location>
        <begin position="470"/>
        <end position="488"/>
    </location>
</feature>
<organism evidence="9 10">
    <name type="scientific">Leptonema illini</name>
    <dbReference type="NCBI Taxonomy" id="183"/>
    <lineage>
        <taxon>Bacteria</taxon>
        <taxon>Pseudomonadati</taxon>
        <taxon>Spirochaetota</taxon>
        <taxon>Spirochaetia</taxon>
        <taxon>Leptospirales</taxon>
        <taxon>Leptospiraceae</taxon>
        <taxon>Leptonema</taxon>
    </lineage>
</organism>
<comment type="similarity">
    <text evidence="2">Belongs to the resistance-nodulation-cell division (RND) (TC 2.A.6) family.</text>
</comment>